<dbReference type="EMBL" id="ML993629">
    <property type="protein sequence ID" value="KAF2160136.1"/>
    <property type="molecule type" value="Genomic_DNA"/>
</dbReference>
<evidence type="ECO:0000313" key="3">
    <source>
        <dbReference type="EMBL" id="KAF2160136.1"/>
    </source>
</evidence>
<dbReference type="RefSeq" id="XP_033661025.1">
    <property type="nucleotide sequence ID" value="XM_033809462.1"/>
</dbReference>
<evidence type="ECO:0000256" key="1">
    <source>
        <dbReference type="PROSITE-ProRule" id="PRU00781"/>
    </source>
</evidence>
<dbReference type="InterPro" id="IPR023610">
    <property type="entry name" value="PInositol-4/5-P-5/4-kinase"/>
</dbReference>
<keyword evidence="1" id="KW-0547">Nucleotide-binding</keyword>
<keyword evidence="1" id="KW-0418">Kinase</keyword>
<dbReference type="SUPFAM" id="SSF56104">
    <property type="entry name" value="SAICAR synthase-like"/>
    <property type="match status" value="1"/>
</dbReference>
<name>A0A6A6C416_ZASCE</name>
<dbReference type="AlphaFoldDB" id="A0A6A6C416"/>
<evidence type="ECO:0000313" key="4">
    <source>
        <dbReference type="Proteomes" id="UP000799537"/>
    </source>
</evidence>
<proteinExistence type="predicted"/>
<dbReference type="InterPro" id="IPR027484">
    <property type="entry name" value="PInositol-4-P-5-kinase_N"/>
</dbReference>
<organism evidence="3 4">
    <name type="scientific">Zasmidium cellare ATCC 36951</name>
    <dbReference type="NCBI Taxonomy" id="1080233"/>
    <lineage>
        <taxon>Eukaryota</taxon>
        <taxon>Fungi</taxon>
        <taxon>Dikarya</taxon>
        <taxon>Ascomycota</taxon>
        <taxon>Pezizomycotina</taxon>
        <taxon>Dothideomycetes</taxon>
        <taxon>Dothideomycetidae</taxon>
        <taxon>Mycosphaerellales</taxon>
        <taxon>Mycosphaerellaceae</taxon>
        <taxon>Zasmidium</taxon>
    </lineage>
</organism>
<keyword evidence="4" id="KW-1185">Reference proteome</keyword>
<dbReference type="InterPro" id="IPR002498">
    <property type="entry name" value="PInositol-4-P-4/5-kinase_core"/>
</dbReference>
<keyword evidence="1" id="KW-0067">ATP-binding</keyword>
<dbReference type="PANTHER" id="PTHR23086">
    <property type="entry name" value="PHOSPHATIDYLINOSITOL-4-PHOSPHATE 5-KINASE"/>
    <property type="match status" value="1"/>
</dbReference>
<accession>A0A6A6C416</accession>
<dbReference type="OrthoDB" id="70770at2759"/>
<dbReference type="PANTHER" id="PTHR23086:SF126">
    <property type="entry name" value="PIPK DOMAIN-CONTAINING PROTEIN"/>
    <property type="match status" value="1"/>
</dbReference>
<feature type="domain" description="PIPK" evidence="2">
    <location>
        <begin position="1"/>
        <end position="336"/>
    </location>
</feature>
<keyword evidence="1" id="KW-0808">Transferase</keyword>
<dbReference type="Pfam" id="PF01504">
    <property type="entry name" value="PIP5K"/>
    <property type="match status" value="1"/>
</dbReference>
<dbReference type="GO" id="GO:0005886">
    <property type="term" value="C:plasma membrane"/>
    <property type="evidence" value="ECO:0007669"/>
    <property type="project" value="TreeGrafter"/>
</dbReference>
<dbReference type="Gene3D" id="3.30.800.10">
    <property type="entry name" value="Phosphatidylinositol Phosphate Kinase II Beta"/>
    <property type="match status" value="1"/>
</dbReference>
<dbReference type="SMART" id="SM00330">
    <property type="entry name" value="PIPKc"/>
    <property type="match status" value="1"/>
</dbReference>
<gene>
    <name evidence="3" type="ORF">M409DRAFT_29431</name>
</gene>
<reference evidence="3" key="1">
    <citation type="journal article" date="2020" name="Stud. Mycol.">
        <title>101 Dothideomycetes genomes: a test case for predicting lifestyles and emergence of pathogens.</title>
        <authorList>
            <person name="Haridas S."/>
            <person name="Albert R."/>
            <person name="Binder M."/>
            <person name="Bloem J."/>
            <person name="Labutti K."/>
            <person name="Salamov A."/>
            <person name="Andreopoulos B."/>
            <person name="Baker S."/>
            <person name="Barry K."/>
            <person name="Bills G."/>
            <person name="Bluhm B."/>
            <person name="Cannon C."/>
            <person name="Castanera R."/>
            <person name="Culley D."/>
            <person name="Daum C."/>
            <person name="Ezra D."/>
            <person name="Gonzalez J."/>
            <person name="Henrissat B."/>
            <person name="Kuo A."/>
            <person name="Liang C."/>
            <person name="Lipzen A."/>
            <person name="Lutzoni F."/>
            <person name="Magnuson J."/>
            <person name="Mondo S."/>
            <person name="Nolan M."/>
            <person name="Ohm R."/>
            <person name="Pangilinan J."/>
            <person name="Park H.-J."/>
            <person name="Ramirez L."/>
            <person name="Alfaro M."/>
            <person name="Sun H."/>
            <person name="Tritt A."/>
            <person name="Yoshinaga Y."/>
            <person name="Zwiers L.-H."/>
            <person name="Turgeon B."/>
            <person name="Goodwin S."/>
            <person name="Spatafora J."/>
            <person name="Crous P."/>
            <person name="Grigoriev I."/>
        </authorList>
    </citation>
    <scope>NUCLEOTIDE SEQUENCE</scope>
    <source>
        <strain evidence="3">ATCC 36951</strain>
    </source>
</reference>
<dbReference type="GO" id="GO:0016308">
    <property type="term" value="F:1-phosphatidylinositol-4-phosphate 5-kinase activity"/>
    <property type="evidence" value="ECO:0007669"/>
    <property type="project" value="TreeGrafter"/>
</dbReference>
<dbReference type="GO" id="GO:0005524">
    <property type="term" value="F:ATP binding"/>
    <property type="evidence" value="ECO:0007669"/>
    <property type="project" value="UniProtKB-UniRule"/>
</dbReference>
<dbReference type="Gene3D" id="3.30.810.10">
    <property type="entry name" value="2-Layer Sandwich"/>
    <property type="match status" value="1"/>
</dbReference>
<evidence type="ECO:0000259" key="2">
    <source>
        <dbReference type="PROSITE" id="PS51455"/>
    </source>
</evidence>
<dbReference type="InterPro" id="IPR027483">
    <property type="entry name" value="PInositol-4-P-4/5-kinase_C_sf"/>
</dbReference>
<dbReference type="PROSITE" id="PS51455">
    <property type="entry name" value="PIPK"/>
    <property type="match status" value="1"/>
</dbReference>
<dbReference type="GeneID" id="54562734"/>
<sequence>MARRQNAIAHSVTYSILHSDQKRKSLIARIPSFFWIYWLNFDCVREDLFKALRATWQIEEDEYRKSFGADSKDAAGLKPIGDMGYSGSTFFTSTDGTYLVKSIPRHFEYSFFKNDLLLPYAEYMQTNPTSLLVRITDFLACNQWSLGTALSLAPTHHIVMSNIKSGESSDSTEWETYDLKPMSYFYPERDVAGGVLTSEATKSKLADDFHEKISLTLDQAAEFNLQLQKDTAFLAAHNAVDYSLFLIRIPAHDPSSSTVQPTSPPSWRTGINSLDKKWIYRAAILDFFWAKHKVHAKAMTGLIKAYNAVDSQGPMSVTTTAEEYRERFLGMCGEMIETGTETTG</sequence>
<dbReference type="GO" id="GO:0046854">
    <property type="term" value="P:phosphatidylinositol phosphate biosynthetic process"/>
    <property type="evidence" value="ECO:0007669"/>
    <property type="project" value="TreeGrafter"/>
</dbReference>
<dbReference type="Proteomes" id="UP000799537">
    <property type="component" value="Unassembled WGS sequence"/>
</dbReference>
<protein>
    <recommendedName>
        <fullName evidence="2">PIPK domain-containing protein</fullName>
    </recommendedName>
</protein>